<dbReference type="InterPro" id="IPR001971">
    <property type="entry name" value="Ribosomal_uS11"/>
</dbReference>
<keyword evidence="5" id="KW-0150">Chloroplast</keyword>
<dbReference type="PIRSF" id="PIRSF002131">
    <property type="entry name" value="Ribosomal_S11"/>
    <property type="match status" value="1"/>
</dbReference>
<dbReference type="GO" id="GO:1990904">
    <property type="term" value="C:ribonucleoprotein complex"/>
    <property type="evidence" value="ECO:0007669"/>
    <property type="project" value="UniProtKB-KW"/>
</dbReference>
<dbReference type="PANTHER" id="PTHR11759">
    <property type="entry name" value="40S RIBOSOMAL PROTEIN S14/30S RIBOSOMAL PROTEIN S11"/>
    <property type="match status" value="1"/>
</dbReference>
<dbReference type="GO" id="GO:0009507">
    <property type="term" value="C:chloroplast"/>
    <property type="evidence" value="ECO:0007669"/>
    <property type="project" value="UniProtKB-SubCell"/>
</dbReference>
<reference evidence="5" key="2">
    <citation type="submission" date="2021-01" db="EMBL/GenBank/DDBJ databases">
        <authorList>
            <person name="Stull G."/>
            <person name="Qu X.-J."/>
            <person name="Parins-Fukuchi C."/>
            <person name="Yang Y.-Y."/>
            <person name="Yang J.-B."/>
            <person name="Yang Z.-Y."/>
            <person name="Hu Y."/>
            <person name="Ma H."/>
            <person name="Soltis P."/>
            <person name="Soltis D."/>
            <person name="Li D.-Z."/>
            <person name="Smith S."/>
            <person name="Yi T.-S."/>
        </authorList>
    </citation>
    <scope>NUCLEOTIDE SEQUENCE</scope>
</reference>
<evidence type="ECO:0000256" key="1">
    <source>
        <dbReference type="ARBA" id="ARBA00006194"/>
    </source>
</evidence>
<keyword evidence="3 4" id="KW-0687">Ribonucleoprotein</keyword>
<keyword evidence="2 4" id="KW-0689">Ribosomal protein</keyword>
<keyword evidence="4" id="KW-0694">RNA-binding</keyword>
<dbReference type="SUPFAM" id="SSF53137">
    <property type="entry name" value="Translational machinery components"/>
    <property type="match status" value="1"/>
</dbReference>
<accession>A0A8F8X9Q3</accession>
<dbReference type="Pfam" id="PF00411">
    <property type="entry name" value="Ribosomal_S11"/>
    <property type="match status" value="1"/>
</dbReference>
<comment type="subcellular location">
    <subcellularLocation>
        <location evidence="4">Plastid</location>
        <location evidence="4">Chloroplast</location>
    </subcellularLocation>
</comment>
<comment type="similarity">
    <text evidence="1 4">Belongs to the universal ribosomal protein uS11 family.</text>
</comment>
<keyword evidence="4" id="KW-0699">rRNA-binding</keyword>
<name>A0A8F8X9Q3_9CONI</name>
<dbReference type="InterPro" id="IPR036967">
    <property type="entry name" value="Ribosomal_uS11_sf"/>
</dbReference>
<dbReference type="GO" id="GO:0005840">
    <property type="term" value="C:ribosome"/>
    <property type="evidence" value="ECO:0007669"/>
    <property type="project" value="UniProtKB-KW"/>
</dbReference>
<geneLocation type="chloroplast" evidence="5"/>
<dbReference type="GO" id="GO:0003735">
    <property type="term" value="F:structural constituent of ribosome"/>
    <property type="evidence" value="ECO:0007669"/>
    <property type="project" value="InterPro"/>
</dbReference>
<keyword evidence="5" id="KW-0934">Plastid</keyword>
<evidence type="ECO:0000256" key="4">
    <source>
        <dbReference type="HAMAP-Rule" id="MF_01310"/>
    </source>
</evidence>
<protein>
    <recommendedName>
        <fullName evidence="4">Small ribosomal subunit protein uS11c</fullName>
    </recommendedName>
</protein>
<dbReference type="Gene3D" id="3.30.420.80">
    <property type="entry name" value="Ribosomal protein S11"/>
    <property type="match status" value="1"/>
</dbReference>
<sequence>MQKSVSKTRRKYVPRMARKLPRKIIKAVIYVRAGLRNTILTVTNKRGQAFCWASAGACGFKGPKKRSPFATQVATENIVDILVNYSFLKEAEVRIKGSGPGREKAIRIISKSGIYISKIYDMTNFPHNGCRRPRRKRL</sequence>
<dbReference type="AlphaFoldDB" id="A0A8F8X9Q3"/>
<evidence type="ECO:0000256" key="3">
    <source>
        <dbReference type="ARBA" id="ARBA00023274"/>
    </source>
</evidence>
<proteinExistence type="inferred from homology"/>
<dbReference type="GO" id="GO:0006412">
    <property type="term" value="P:translation"/>
    <property type="evidence" value="ECO:0007669"/>
    <property type="project" value="UniProtKB-UniRule"/>
</dbReference>
<gene>
    <name evidence="4 5" type="primary">rps11</name>
</gene>
<organism evidence="5">
    <name type="scientific">Callitris pyramidalis</name>
    <dbReference type="NCBI Taxonomy" id="214228"/>
    <lineage>
        <taxon>Eukaryota</taxon>
        <taxon>Viridiplantae</taxon>
        <taxon>Streptophyta</taxon>
        <taxon>Embryophyta</taxon>
        <taxon>Tracheophyta</taxon>
        <taxon>Spermatophyta</taxon>
        <taxon>Pinopsida</taxon>
        <taxon>Pinidae</taxon>
        <taxon>Conifers II</taxon>
        <taxon>Cupressales</taxon>
        <taxon>Cupressaceae</taxon>
        <taxon>Callitris</taxon>
    </lineage>
</organism>
<dbReference type="HAMAP" id="MF_01310">
    <property type="entry name" value="Ribosomal_uS11"/>
    <property type="match status" value="1"/>
</dbReference>
<comment type="subunit">
    <text evidence="4">Part of the 30S ribosomal subunit.</text>
</comment>
<reference evidence="5" key="1">
    <citation type="journal article" date="2021" name="Nat. Plants">
        <title>Gene duplications and phylogenomic conflict underlie major pulses of phenotypic evolution in gymnosperms.</title>
        <authorList>
            <person name="Stull G.W."/>
            <person name="Qu X.J."/>
            <person name="Parins-Fukuchi C."/>
            <person name="Yang Y.Y."/>
            <person name="Yang J.B."/>
            <person name="Yang Z.Y."/>
            <person name="Hu Y."/>
            <person name="Ma H."/>
            <person name="Soltis P.S."/>
            <person name="Soltis D.E."/>
            <person name="Li D.Z."/>
            <person name="Smith S.A."/>
            <person name="Yi T.S."/>
        </authorList>
    </citation>
    <scope>NUCLEOTIDE SEQUENCE</scope>
</reference>
<dbReference type="EMBL" id="MW470972">
    <property type="protein sequence ID" value="QYB20759.1"/>
    <property type="molecule type" value="Genomic_DNA"/>
</dbReference>
<dbReference type="GO" id="GO:0019843">
    <property type="term" value="F:rRNA binding"/>
    <property type="evidence" value="ECO:0007669"/>
    <property type="project" value="UniProtKB-UniRule"/>
</dbReference>
<evidence type="ECO:0000256" key="2">
    <source>
        <dbReference type="ARBA" id="ARBA00022980"/>
    </source>
</evidence>
<dbReference type="NCBIfam" id="NF003698">
    <property type="entry name" value="PRK05309.1"/>
    <property type="match status" value="1"/>
</dbReference>
<evidence type="ECO:0000313" key="5">
    <source>
        <dbReference type="EMBL" id="QYB20759.1"/>
    </source>
</evidence>